<dbReference type="FunFam" id="3.40.309.10:FF:000012">
    <property type="entry name" value="Betaine aldehyde dehydrogenase"/>
    <property type="match status" value="1"/>
</dbReference>
<protein>
    <submittedName>
        <fullName evidence="4">Aldehyde dehydrogenase PuuC</fullName>
    </submittedName>
</protein>
<dbReference type="Proteomes" id="UP000192491">
    <property type="component" value="Unassembled WGS sequence"/>
</dbReference>
<dbReference type="Gene3D" id="3.40.309.10">
    <property type="entry name" value="Aldehyde Dehydrogenase, Chain A, domain 2"/>
    <property type="match status" value="1"/>
</dbReference>
<dbReference type="InterPro" id="IPR016160">
    <property type="entry name" value="Ald_DH_CS_CYS"/>
</dbReference>
<dbReference type="SUPFAM" id="SSF53720">
    <property type="entry name" value="ALDH-like"/>
    <property type="match status" value="1"/>
</dbReference>
<proteinExistence type="inferred from homology"/>
<comment type="similarity">
    <text evidence="1">Belongs to the aldehyde dehydrogenase family.</text>
</comment>
<accession>A0A1Y1QJ13</accession>
<reference evidence="4 5" key="1">
    <citation type="submission" date="2017-01" db="EMBL/GenBank/DDBJ databases">
        <title>Novel large sulfur bacteria in the metagenomes of groundwater-fed chemosynthetic microbial mats in the Lake Huron basin.</title>
        <authorList>
            <person name="Sharrar A.M."/>
            <person name="Flood B.E."/>
            <person name="Bailey J.V."/>
            <person name="Jones D.S."/>
            <person name="Biddanda B."/>
            <person name="Ruberg S.A."/>
            <person name="Marcus D.N."/>
            <person name="Dick G.J."/>
        </authorList>
    </citation>
    <scope>NUCLEOTIDE SEQUENCE [LARGE SCALE GENOMIC DNA]</scope>
    <source>
        <strain evidence="4">A8</strain>
    </source>
</reference>
<dbReference type="GO" id="GO:0004030">
    <property type="term" value="F:aldehyde dehydrogenase [NAD(P)+] activity"/>
    <property type="evidence" value="ECO:0007669"/>
    <property type="project" value="UniProtKB-ARBA"/>
</dbReference>
<dbReference type="InterPro" id="IPR016162">
    <property type="entry name" value="Ald_DH_N"/>
</dbReference>
<dbReference type="PROSITE" id="PS00070">
    <property type="entry name" value="ALDEHYDE_DEHYDR_CYS"/>
    <property type="match status" value="1"/>
</dbReference>
<dbReference type="Gene3D" id="3.40.605.10">
    <property type="entry name" value="Aldehyde Dehydrogenase, Chain A, domain 1"/>
    <property type="match status" value="1"/>
</dbReference>
<evidence type="ECO:0000313" key="4">
    <source>
        <dbReference type="EMBL" id="OQX06864.1"/>
    </source>
</evidence>
<dbReference type="Pfam" id="PF00171">
    <property type="entry name" value="Aldedh"/>
    <property type="match status" value="1"/>
</dbReference>
<evidence type="ECO:0000313" key="5">
    <source>
        <dbReference type="Proteomes" id="UP000192491"/>
    </source>
</evidence>
<name>A0A1Y1QJ13_9GAMM</name>
<dbReference type="CDD" id="cd07112">
    <property type="entry name" value="ALDH_GABALDH-PuuC"/>
    <property type="match status" value="1"/>
</dbReference>
<dbReference type="PANTHER" id="PTHR11699">
    <property type="entry name" value="ALDEHYDE DEHYDROGENASE-RELATED"/>
    <property type="match status" value="1"/>
</dbReference>
<dbReference type="InterPro" id="IPR016163">
    <property type="entry name" value="Ald_DH_C"/>
</dbReference>
<keyword evidence="2" id="KW-0560">Oxidoreductase</keyword>
<organism evidence="4 5">
    <name type="scientific">Thiothrix lacustris</name>
    <dbReference type="NCBI Taxonomy" id="525917"/>
    <lineage>
        <taxon>Bacteria</taxon>
        <taxon>Pseudomonadati</taxon>
        <taxon>Pseudomonadota</taxon>
        <taxon>Gammaproteobacteria</taxon>
        <taxon>Thiotrichales</taxon>
        <taxon>Thiotrichaceae</taxon>
        <taxon>Thiothrix</taxon>
    </lineage>
</organism>
<evidence type="ECO:0000256" key="1">
    <source>
        <dbReference type="ARBA" id="ARBA00009986"/>
    </source>
</evidence>
<dbReference type="AlphaFoldDB" id="A0A1Y1QJ13"/>
<evidence type="ECO:0000259" key="3">
    <source>
        <dbReference type="Pfam" id="PF00171"/>
    </source>
</evidence>
<evidence type="ECO:0000256" key="2">
    <source>
        <dbReference type="ARBA" id="ARBA00023002"/>
    </source>
</evidence>
<feature type="domain" description="Aldehyde dehydrogenase" evidence="3">
    <location>
        <begin position="26"/>
        <end position="484"/>
    </location>
</feature>
<comment type="caution">
    <text evidence="4">The sequence shown here is derived from an EMBL/GenBank/DDBJ whole genome shotgun (WGS) entry which is preliminary data.</text>
</comment>
<dbReference type="InterPro" id="IPR016161">
    <property type="entry name" value="Ald_DH/histidinol_DH"/>
</dbReference>
<dbReference type="InterPro" id="IPR015590">
    <property type="entry name" value="Aldehyde_DH_dom"/>
</dbReference>
<dbReference type="EMBL" id="MTEJ01000228">
    <property type="protein sequence ID" value="OQX06864.1"/>
    <property type="molecule type" value="Genomic_DNA"/>
</dbReference>
<gene>
    <name evidence="4" type="ORF">BWK73_29695</name>
</gene>
<dbReference type="FunFam" id="3.40.605.10:FF:000001">
    <property type="entry name" value="Aldehyde dehydrogenase 1"/>
    <property type="match status" value="1"/>
</dbReference>
<sequence length="490" mass="52471">MSMIITSTPIINGQAFIGGAYTAALSGKTFDCISPVDGRVLAQVAACDVADVDLAVRVAREAVEDGRWCNLAPAKRKQTLLRFAELIKQHAEELALLETLDMGKPIRDSRAVDVPATVNCFRWYAEAIDKVYGEVAPTASNVLATITREPLGVCGIVVPWNFPLIMAAWKLAPALAAGNSIILKPAEQSPLTAIRLAGLALEAGIPAGVFNVVPGFGETAGRAIGLHMDIDGVFFTGSTAVGKLFMQYSGQSNLKKVGLECGGKTGHIILADCGDLDAAAEAAAYGIFFNQGEMCTAGSRLILDARIKDAVLEKLTAFAATMQPGNPLDPETRLGAMVNHEHTQRVMEYIRLGNEEAELLIGGKQCEVVGGGCYIEPTIFHQVDNRMRIAQEEIFGPVLAVITVNGVDEAIRVANDSIYGLAAGVWSDNVNTLFKATRALKAGVVYANCYDADDITTPFGGYKQSGMGRDKSLHAFDKYTELKTTWLRLR</sequence>